<proteinExistence type="predicted"/>
<evidence type="ECO:0000313" key="2">
    <source>
        <dbReference type="Proteomes" id="UP001159427"/>
    </source>
</evidence>
<dbReference type="EMBL" id="CALNXI010002725">
    <property type="protein sequence ID" value="CAH3190284.1"/>
    <property type="molecule type" value="Genomic_DNA"/>
</dbReference>
<organism evidence="1 2">
    <name type="scientific">Porites evermanni</name>
    <dbReference type="NCBI Taxonomy" id="104178"/>
    <lineage>
        <taxon>Eukaryota</taxon>
        <taxon>Metazoa</taxon>
        <taxon>Cnidaria</taxon>
        <taxon>Anthozoa</taxon>
        <taxon>Hexacorallia</taxon>
        <taxon>Scleractinia</taxon>
        <taxon>Fungiina</taxon>
        <taxon>Poritidae</taxon>
        <taxon>Porites</taxon>
    </lineage>
</organism>
<comment type="caution">
    <text evidence="1">The sequence shown here is derived from an EMBL/GenBank/DDBJ whole genome shotgun (WGS) entry which is preliminary data.</text>
</comment>
<protein>
    <submittedName>
        <fullName evidence="1">Uncharacterized protein</fullName>
    </submittedName>
</protein>
<dbReference type="Proteomes" id="UP001159427">
    <property type="component" value="Unassembled WGS sequence"/>
</dbReference>
<keyword evidence="2" id="KW-1185">Reference proteome</keyword>
<reference evidence="1 2" key="1">
    <citation type="submission" date="2022-05" db="EMBL/GenBank/DDBJ databases">
        <authorList>
            <consortium name="Genoscope - CEA"/>
            <person name="William W."/>
        </authorList>
    </citation>
    <scope>NUCLEOTIDE SEQUENCE [LARGE SCALE GENOMIC DNA]</scope>
</reference>
<name>A0ABN8SF91_9CNID</name>
<accession>A0ABN8SF91</accession>
<gene>
    <name evidence="1" type="ORF">PEVE_00020304</name>
</gene>
<evidence type="ECO:0000313" key="1">
    <source>
        <dbReference type="EMBL" id="CAH3190284.1"/>
    </source>
</evidence>
<sequence length="198" mass="21908">MFTERMLMQVHLRNSKRFDRDGRLENVPISNSQIGEVYAALDVPEGHNIYGAGNVDEPFYNFLRDPAQDKEEGQRYSCLSLDPAMYQSLEKLQVEDQRNAEYSCPTEPLYNVLEGPTAGVRNETGSCGAISVNEPFYNIVEKPVSNEGLSSGNNDPVYNTLEDPLYLGFGCGKENGPTGLQDPVYNVQEGPGADVVEC</sequence>